<name>A0AAN7TUI1_9MYCE</name>
<dbReference type="Proteomes" id="UP001344447">
    <property type="component" value="Unassembled WGS sequence"/>
</dbReference>
<dbReference type="SUPFAM" id="SSF141086">
    <property type="entry name" value="Agglutinin HPA-like"/>
    <property type="match status" value="1"/>
</dbReference>
<evidence type="ECO:0000313" key="5">
    <source>
        <dbReference type="Proteomes" id="UP001344447"/>
    </source>
</evidence>
<dbReference type="SMART" id="SM00231">
    <property type="entry name" value="FA58C"/>
    <property type="match status" value="1"/>
</dbReference>
<dbReference type="FunFam" id="2.60.40.2080:FF:000001">
    <property type="entry name" value="Discoidin-1 subunit A"/>
    <property type="match status" value="1"/>
</dbReference>
<dbReference type="CDD" id="cd00057">
    <property type="entry name" value="FA58C"/>
    <property type="match status" value="1"/>
</dbReference>
<accession>A0AAN7TUI1</accession>
<dbReference type="InterPro" id="IPR052487">
    <property type="entry name" value="Galactose-binding_lectin"/>
</dbReference>
<dbReference type="GO" id="GO:0098609">
    <property type="term" value="P:cell-cell adhesion"/>
    <property type="evidence" value="ECO:0007669"/>
    <property type="project" value="TreeGrafter"/>
</dbReference>
<comment type="caution">
    <text evidence="4">The sequence shown here is derived from an EMBL/GenBank/DDBJ whole genome shotgun (WGS) entry which is preliminary data.</text>
</comment>
<dbReference type="GO" id="GO:0009986">
    <property type="term" value="C:cell surface"/>
    <property type="evidence" value="ECO:0007669"/>
    <property type="project" value="TreeGrafter"/>
</dbReference>
<evidence type="ECO:0000256" key="1">
    <source>
        <dbReference type="ARBA" id="ARBA00022734"/>
    </source>
</evidence>
<dbReference type="Pfam" id="PF00754">
    <property type="entry name" value="F5_F8_type_C"/>
    <property type="match status" value="1"/>
</dbReference>
<dbReference type="FunFam" id="2.60.120.260:FF:000016">
    <property type="entry name" value="Contactin-associated protein-like 4 isoform 1"/>
    <property type="match status" value="1"/>
</dbReference>
<keyword evidence="1" id="KW-0430">Lectin</keyword>
<dbReference type="AlphaFoldDB" id="A0AAN7TUI1"/>
<evidence type="ECO:0000259" key="3">
    <source>
        <dbReference type="PROSITE" id="PS50022"/>
    </source>
</evidence>
<evidence type="ECO:0000313" key="4">
    <source>
        <dbReference type="EMBL" id="KAK5575543.1"/>
    </source>
</evidence>
<dbReference type="GO" id="GO:0046871">
    <property type="term" value="F:N-acetylgalactosamine binding"/>
    <property type="evidence" value="ECO:0007669"/>
    <property type="project" value="TreeGrafter"/>
</dbReference>
<gene>
    <name evidence="4" type="ORF">RB653_006676</name>
</gene>
<dbReference type="SUPFAM" id="SSF49785">
    <property type="entry name" value="Galactose-binding domain-like"/>
    <property type="match status" value="1"/>
</dbReference>
<dbReference type="GO" id="GO:0070492">
    <property type="term" value="F:oligosaccharide binding"/>
    <property type="evidence" value="ECO:0007669"/>
    <property type="project" value="TreeGrafter"/>
</dbReference>
<evidence type="ECO:0000256" key="2">
    <source>
        <dbReference type="ARBA" id="ARBA00022889"/>
    </source>
</evidence>
<dbReference type="Gene3D" id="2.60.40.2080">
    <property type="match status" value="1"/>
</dbReference>
<reference evidence="4 5" key="1">
    <citation type="submission" date="2023-11" db="EMBL/GenBank/DDBJ databases">
        <title>Dfirmibasis_genome.</title>
        <authorList>
            <person name="Edelbroek B."/>
            <person name="Kjellin J."/>
            <person name="Jerlstrom-Hultqvist J."/>
            <person name="Soderbom F."/>
        </authorList>
    </citation>
    <scope>NUCLEOTIDE SEQUENCE [LARGE SCALE GENOMIC DNA]</scope>
    <source>
        <strain evidence="4 5">TNS-C-14</strain>
    </source>
</reference>
<dbReference type="Pfam" id="PF09458">
    <property type="entry name" value="H_lectin"/>
    <property type="match status" value="1"/>
</dbReference>
<dbReference type="InterPro" id="IPR008979">
    <property type="entry name" value="Galactose-bd-like_sf"/>
</dbReference>
<protein>
    <recommendedName>
        <fullName evidence="3">F5/8 type C domain-containing protein</fullName>
    </recommendedName>
</protein>
<dbReference type="Gene3D" id="2.60.120.260">
    <property type="entry name" value="Galactose-binding domain-like"/>
    <property type="match status" value="1"/>
</dbReference>
<keyword evidence="2" id="KW-0130">Cell adhesion</keyword>
<proteinExistence type="predicted"/>
<dbReference type="PANTHER" id="PTHR46938:SF1">
    <property type="entry name" value="DISCOIDIN-1 SUBUNIT A-RELATED"/>
    <property type="match status" value="1"/>
</dbReference>
<dbReference type="InterPro" id="IPR019019">
    <property type="entry name" value="H-type_lectin_domain"/>
</dbReference>
<dbReference type="PANTHER" id="PTHR46938">
    <property type="entry name" value="DISCOIDIN-1 SUBUNIT A-RELATED-RELATED"/>
    <property type="match status" value="1"/>
</dbReference>
<dbReference type="GO" id="GO:0045335">
    <property type="term" value="C:phagocytic vesicle"/>
    <property type="evidence" value="ECO:0007669"/>
    <property type="project" value="TreeGrafter"/>
</dbReference>
<dbReference type="InterPro" id="IPR000421">
    <property type="entry name" value="FA58C"/>
</dbReference>
<feature type="domain" description="F5/8 type C" evidence="3">
    <location>
        <begin position="10"/>
        <end position="152"/>
    </location>
</feature>
<dbReference type="GO" id="GO:0030247">
    <property type="term" value="F:polysaccharide binding"/>
    <property type="evidence" value="ECO:0007669"/>
    <property type="project" value="TreeGrafter"/>
</dbReference>
<keyword evidence="5" id="KW-1185">Reference proteome</keyword>
<dbReference type="GO" id="GO:0007010">
    <property type="term" value="P:cytoskeleton organization"/>
    <property type="evidence" value="ECO:0007669"/>
    <property type="project" value="UniProtKB-ARBA"/>
</dbReference>
<dbReference type="EMBL" id="JAVFKY010000005">
    <property type="protein sequence ID" value="KAK5575543.1"/>
    <property type="molecule type" value="Genomic_DNA"/>
</dbReference>
<dbReference type="PROSITE" id="PS50022">
    <property type="entry name" value="FA58C_3"/>
    <property type="match status" value="1"/>
</dbReference>
<dbReference type="InterPro" id="IPR037221">
    <property type="entry name" value="H-type_lectin_dom_sf"/>
</dbReference>
<dbReference type="PROSITE" id="PS01285">
    <property type="entry name" value="FA58C_1"/>
    <property type="match status" value="1"/>
</dbReference>
<sequence length="259" mass="28575">MSIANLVPICANSRVNLRTSTNFNGVHTQFNSLLNYKNGAPNTQAGAEAWCAAINDANQYIVAGVDTPKTFVAVSIQGRGDADHWTKSFKVRYTLDGITWTDYRNGGALPGNTDRSTVVTHFFDQPIRARSISICPLTFNNQVALRFELYAQPEKYSFTQVGQGVSPGVNSNLNNSGDNEVFIDVVFPVEFKSVPIVAITFDHLDTRSTNAPDTDDFQQTRVGVQATNITTKGFKARFYVWGGCRAYDLRADYVATTFD</sequence>
<organism evidence="4 5">
    <name type="scientific">Dictyostelium firmibasis</name>
    <dbReference type="NCBI Taxonomy" id="79012"/>
    <lineage>
        <taxon>Eukaryota</taxon>
        <taxon>Amoebozoa</taxon>
        <taxon>Evosea</taxon>
        <taxon>Eumycetozoa</taxon>
        <taxon>Dictyostelia</taxon>
        <taxon>Dictyosteliales</taxon>
        <taxon>Dictyosteliaceae</taxon>
        <taxon>Dictyostelium</taxon>
    </lineage>
</organism>
<dbReference type="GO" id="GO:0098636">
    <property type="term" value="C:protein complex involved in cell adhesion"/>
    <property type="evidence" value="ECO:0007669"/>
    <property type="project" value="TreeGrafter"/>
</dbReference>